<evidence type="ECO:0000256" key="1">
    <source>
        <dbReference type="SAM" id="Phobius"/>
    </source>
</evidence>
<accession>A0A369KU91</accession>
<dbReference type="Proteomes" id="UP000253934">
    <property type="component" value="Unassembled WGS sequence"/>
</dbReference>
<dbReference type="RefSeq" id="WP_338636586.1">
    <property type="nucleotide sequence ID" value="NZ_CP146516.1"/>
</dbReference>
<reference evidence="2" key="1">
    <citation type="submission" date="2018-04" db="EMBL/GenBank/DDBJ databases">
        <title>Draft genome sequence of the Candidatus Spirobacillus cienkowskii, a pathogen of freshwater Daphnia species, reconstructed from hemolymph metagenomic reads.</title>
        <authorList>
            <person name="Bresciani L."/>
            <person name="Lemos L.N."/>
            <person name="Wale N."/>
            <person name="Lin J.Y."/>
            <person name="Fernandes G.R."/>
            <person name="Duffy M.A."/>
            <person name="Rodrigues J.M."/>
        </authorList>
    </citation>
    <scope>NUCLEOTIDE SEQUENCE [LARGE SCALE GENOMIC DNA]</scope>
    <source>
        <strain evidence="2">Binning01</strain>
    </source>
</reference>
<name>A0A369KU91_9BACT</name>
<evidence type="ECO:0008006" key="4">
    <source>
        <dbReference type="Google" id="ProtNLM"/>
    </source>
</evidence>
<organism evidence="2 3">
    <name type="scientific">Spirobacillus cienkowskii</name>
    <dbReference type="NCBI Taxonomy" id="495820"/>
    <lineage>
        <taxon>Bacteria</taxon>
        <taxon>Pseudomonadati</taxon>
        <taxon>Bdellovibrionota</taxon>
        <taxon>Oligoflexia</taxon>
        <taxon>Silvanigrellales</taxon>
        <taxon>Spirobacillus</taxon>
    </lineage>
</organism>
<gene>
    <name evidence="2" type="ORF">DCC88_10785</name>
</gene>
<dbReference type="EMBL" id="QOVW01000090">
    <property type="protein sequence ID" value="RDB35323.1"/>
    <property type="molecule type" value="Genomic_DNA"/>
</dbReference>
<sequence length="60" mass="6961">MNSSYGNLSWEFFVYGSYIIVAASLFFYVAITIFKRNKIIKSMQNEGFFENTEANKDNNS</sequence>
<dbReference type="AlphaFoldDB" id="A0A369KU91"/>
<comment type="caution">
    <text evidence="2">The sequence shown here is derived from an EMBL/GenBank/DDBJ whole genome shotgun (WGS) entry which is preliminary data.</text>
</comment>
<keyword evidence="1" id="KW-0812">Transmembrane</keyword>
<protein>
    <recommendedName>
        <fullName evidence="4">Heme exporter protein D</fullName>
    </recommendedName>
</protein>
<evidence type="ECO:0000313" key="2">
    <source>
        <dbReference type="EMBL" id="RDB35323.1"/>
    </source>
</evidence>
<evidence type="ECO:0000313" key="3">
    <source>
        <dbReference type="Proteomes" id="UP000253934"/>
    </source>
</evidence>
<proteinExistence type="predicted"/>
<keyword evidence="1" id="KW-1133">Transmembrane helix</keyword>
<keyword evidence="1" id="KW-0472">Membrane</keyword>
<feature type="transmembrane region" description="Helical" evidence="1">
    <location>
        <begin position="12"/>
        <end position="34"/>
    </location>
</feature>
<keyword evidence="3" id="KW-1185">Reference proteome</keyword>